<accession>A0ACB9S771</accession>
<keyword evidence="2" id="KW-1185">Reference proteome</keyword>
<reference evidence="2" key="1">
    <citation type="journal article" date="2023" name="Front. Plant Sci.">
        <title>Chromosomal-level genome assembly of Melastoma candidum provides insights into trichome evolution.</title>
        <authorList>
            <person name="Zhong Y."/>
            <person name="Wu W."/>
            <person name="Sun C."/>
            <person name="Zou P."/>
            <person name="Liu Y."/>
            <person name="Dai S."/>
            <person name="Zhou R."/>
        </authorList>
    </citation>
    <scope>NUCLEOTIDE SEQUENCE [LARGE SCALE GENOMIC DNA]</scope>
</reference>
<evidence type="ECO:0000313" key="2">
    <source>
        <dbReference type="Proteomes" id="UP001057402"/>
    </source>
</evidence>
<gene>
    <name evidence="1" type="ORF">MLD38_004868</name>
</gene>
<dbReference type="EMBL" id="CM042881">
    <property type="protein sequence ID" value="KAI4386999.1"/>
    <property type="molecule type" value="Genomic_DNA"/>
</dbReference>
<comment type="caution">
    <text evidence="1">The sequence shown here is derived from an EMBL/GenBank/DDBJ whole genome shotgun (WGS) entry which is preliminary data.</text>
</comment>
<name>A0ACB9S771_9MYRT</name>
<sequence length="108" mass="11118">MSAAVGGVVAPSLLQLLILLPEIAPEVVCNASMELHVASFCHRSVFAHILTIAGSATSGVPNANQMGIDGQSTSELLHAIQGFCDHTTISLAFPFLGCISLAASAVWT</sequence>
<protein>
    <submittedName>
        <fullName evidence="1">Uncharacterized protein</fullName>
    </submittedName>
</protein>
<proteinExistence type="predicted"/>
<organism evidence="1 2">
    <name type="scientific">Melastoma candidum</name>
    <dbReference type="NCBI Taxonomy" id="119954"/>
    <lineage>
        <taxon>Eukaryota</taxon>
        <taxon>Viridiplantae</taxon>
        <taxon>Streptophyta</taxon>
        <taxon>Embryophyta</taxon>
        <taxon>Tracheophyta</taxon>
        <taxon>Spermatophyta</taxon>
        <taxon>Magnoliopsida</taxon>
        <taxon>eudicotyledons</taxon>
        <taxon>Gunneridae</taxon>
        <taxon>Pentapetalae</taxon>
        <taxon>rosids</taxon>
        <taxon>malvids</taxon>
        <taxon>Myrtales</taxon>
        <taxon>Melastomataceae</taxon>
        <taxon>Melastomatoideae</taxon>
        <taxon>Melastomateae</taxon>
        <taxon>Melastoma</taxon>
    </lineage>
</organism>
<evidence type="ECO:0000313" key="1">
    <source>
        <dbReference type="EMBL" id="KAI4386999.1"/>
    </source>
</evidence>
<dbReference type="Proteomes" id="UP001057402">
    <property type="component" value="Chromosome 2"/>
</dbReference>